<protein>
    <submittedName>
        <fullName evidence="2">Uncharacterized protein</fullName>
    </submittedName>
</protein>
<evidence type="ECO:0000313" key="3">
    <source>
        <dbReference type="Proteomes" id="UP000077051"/>
    </source>
</evidence>
<accession>A0A168PPV5</accession>
<name>A0A168PPV5_MUCCL</name>
<dbReference type="OrthoDB" id="2290200at2759"/>
<organism evidence="2 3">
    <name type="scientific">Mucor lusitanicus CBS 277.49</name>
    <dbReference type="NCBI Taxonomy" id="747725"/>
    <lineage>
        <taxon>Eukaryota</taxon>
        <taxon>Fungi</taxon>
        <taxon>Fungi incertae sedis</taxon>
        <taxon>Mucoromycota</taxon>
        <taxon>Mucoromycotina</taxon>
        <taxon>Mucoromycetes</taxon>
        <taxon>Mucorales</taxon>
        <taxon>Mucorineae</taxon>
        <taxon>Mucoraceae</taxon>
        <taxon>Mucor</taxon>
    </lineage>
</organism>
<dbReference type="Proteomes" id="UP000077051">
    <property type="component" value="Unassembled WGS sequence"/>
</dbReference>
<dbReference type="AlphaFoldDB" id="A0A168PPV5"/>
<keyword evidence="3" id="KW-1185">Reference proteome</keyword>
<reference evidence="2 3" key="1">
    <citation type="submission" date="2015-06" db="EMBL/GenBank/DDBJ databases">
        <title>Expansion of signal transduction pathways in fungi by whole-genome duplication.</title>
        <authorList>
            <consortium name="DOE Joint Genome Institute"/>
            <person name="Corrochano L.M."/>
            <person name="Kuo A."/>
            <person name="Marcet-Houben M."/>
            <person name="Polaino S."/>
            <person name="Salamov A."/>
            <person name="Villalobos J.M."/>
            <person name="Alvarez M.I."/>
            <person name="Avalos J."/>
            <person name="Benito E.P."/>
            <person name="Benoit I."/>
            <person name="Burger G."/>
            <person name="Camino L.P."/>
            <person name="Canovas D."/>
            <person name="Cerda-Olmedo E."/>
            <person name="Cheng J.-F."/>
            <person name="Dominguez A."/>
            <person name="Elias M."/>
            <person name="Eslava A.P."/>
            <person name="Glaser F."/>
            <person name="Grimwood J."/>
            <person name="Gutierrez G."/>
            <person name="Heitman J."/>
            <person name="Henrissat B."/>
            <person name="Iturriaga E.A."/>
            <person name="Lang B.F."/>
            <person name="Lavin J.L."/>
            <person name="Lee S."/>
            <person name="Li W."/>
            <person name="Lindquist E."/>
            <person name="Lopez-Garcia S."/>
            <person name="Luque E.M."/>
            <person name="Marcos A.T."/>
            <person name="Martin J."/>
            <person name="Mccluskey K."/>
            <person name="Medina H.R."/>
            <person name="Miralles-Duran A."/>
            <person name="Miyazaki A."/>
            <person name="Munoz-Torres E."/>
            <person name="Oguiza J.A."/>
            <person name="Ohm R."/>
            <person name="Olmedo M."/>
            <person name="Orejas M."/>
            <person name="Ortiz-Castellanos L."/>
            <person name="Pisabarro A.G."/>
            <person name="Rodriguez-Romero J."/>
            <person name="Ruiz-Herrera J."/>
            <person name="Ruiz-Vazquez R."/>
            <person name="Sanz C."/>
            <person name="Schackwitz W."/>
            <person name="Schmutz J."/>
            <person name="Shahriari M."/>
            <person name="Shelest E."/>
            <person name="Silva-Franco F."/>
            <person name="Soanes D."/>
            <person name="Syed K."/>
            <person name="Tagua V.G."/>
            <person name="Talbot N.J."/>
            <person name="Thon M."/>
            <person name="De Vries R.P."/>
            <person name="Wiebenga A."/>
            <person name="Yadav J.S."/>
            <person name="Braun E.L."/>
            <person name="Baker S."/>
            <person name="Garre V."/>
            <person name="Horwitz B."/>
            <person name="Torres-Martinez S."/>
            <person name="Idnurm A."/>
            <person name="Herrera-Estrella A."/>
            <person name="Gabaldon T."/>
            <person name="Grigoriev I.V."/>
        </authorList>
    </citation>
    <scope>NUCLEOTIDE SEQUENCE [LARGE SCALE GENOMIC DNA]</scope>
    <source>
        <strain evidence="2 3">CBS 277.49</strain>
    </source>
</reference>
<gene>
    <name evidence="2" type="ORF">MUCCIDRAFT_104995</name>
</gene>
<feature type="compositionally biased region" description="Basic and acidic residues" evidence="1">
    <location>
        <begin position="84"/>
        <end position="93"/>
    </location>
</feature>
<comment type="caution">
    <text evidence="2">The sequence shown here is derived from an EMBL/GenBank/DDBJ whole genome shotgun (WGS) entry which is preliminary data.</text>
</comment>
<proteinExistence type="predicted"/>
<evidence type="ECO:0000256" key="1">
    <source>
        <dbReference type="SAM" id="MobiDB-lite"/>
    </source>
</evidence>
<dbReference type="EMBL" id="AMYB01000001">
    <property type="protein sequence ID" value="OAD08043.1"/>
    <property type="molecule type" value="Genomic_DNA"/>
</dbReference>
<dbReference type="VEuPathDB" id="FungiDB:MUCCIDRAFT_104995"/>
<feature type="region of interest" description="Disordered" evidence="1">
    <location>
        <begin position="83"/>
        <end position="108"/>
    </location>
</feature>
<evidence type="ECO:0000313" key="2">
    <source>
        <dbReference type="EMBL" id="OAD08043.1"/>
    </source>
</evidence>
<sequence>MRSIFYSSVSSLTTQQEIADAVKTLQDAEASIADPTTKVDQLLRPTVNVNRKGRNKVNQRSERQYKENGTLFGALESIELDEQLETKRQKTEKSSSSSTVKEEREASSSVWDRLLVYNSPKQQCIFDSIDLKPTAIKKIYDVGPDGNCDF</sequence>